<dbReference type="EMBL" id="CP027303">
    <property type="protein sequence ID" value="AWO75184.1"/>
    <property type="molecule type" value="Genomic_DNA"/>
</dbReference>
<evidence type="ECO:0000256" key="5">
    <source>
        <dbReference type="ARBA" id="ARBA00055538"/>
    </source>
</evidence>
<dbReference type="Proteomes" id="UP000246996">
    <property type="component" value="Chromosome"/>
</dbReference>
<dbReference type="PANTHER" id="PTHR30024:SF42">
    <property type="entry name" value="ALIPHATIC SULFONATES-BINDING PROTEIN-RELATED"/>
    <property type="match status" value="1"/>
</dbReference>
<dbReference type="InterPro" id="IPR015168">
    <property type="entry name" value="SsuA/THI5"/>
</dbReference>
<dbReference type="InterPro" id="IPR010067">
    <property type="entry name" value="ABC_SsuA_sub-bd"/>
</dbReference>
<evidence type="ECO:0000256" key="4">
    <source>
        <dbReference type="ARBA" id="ARBA00022729"/>
    </source>
</evidence>
<evidence type="ECO:0000256" key="6">
    <source>
        <dbReference type="ARBA" id="ARBA00070228"/>
    </source>
</evidence>
<dbReference type="FunFam" id="3.40.190.10:FF:000050">
    <property type="entry name" value="Sulfonate ABC transporter substrate-binding protein"/>
    <property type="match status" value="1"/>
</dbReference>
<dbReference type="CDD" id="cd13557">
    <property type="entry name" value="PBP2_SsuA"/>
    <property type="match status" value="1"/>
</dbReference>
<sequence length="332" mass="36048">MKNKVFWKTLGGMLAVTLWLAMASGCGIHNEPANAKSSSSSPPSSKVIRIGYQKYGTLNMLKARGDLEKRLKKLGYTVQWALFPGGPQLLEAMNAGSLDFGHTGEAPPVFAQAAGTPLLYVATSPPNPVSEAILVKKDSSIQTVADLKGKKVALNKGSNVHYLLVQVLKKAGLTLSDIQPVYLPPADARAAFEQGSVDAWAIWDPFYAAAEKGGKARVLADGQGLVANREFFFASRSFAQNHADVVHVILEELKKVDQWANRDPKGVAKFLAPELGIDEAALEVASKRRTYGLEPITNEVITQQQTIADQFRQLGLLPKKIDVNEAVWREAK</sequence>
<evidence type="ECO:0000259" key="7">
    <source>
        <dbReference type="SMART" id="SM00062"/>
    </source>
</evidence>
<evidence type="ECO:0000313" key="8">
    <source>
        <dbReference type="EMBL" id="AWO75184.1"/>
    </source>
</evidence>
<dbReference type="AlphaFoldDB" id="A0A2Z3NB47"/>
<proteinExistence type="inferred from homology"/>
<keyword evidence="3" id="KW-0813">Transport</keyword>
<dbReference type="SMART" id="SM00062">
    <property type="entry name" value="PBPb"/>
    <property type="match status" value="1"/>
</dbReference>
<evidence type="ECO:0000256" key="1">
    <source>
        <dbReference type="ARBA" id="ARBA00004418"/>
    </source>
</evidence>
<evidence type="ECO:0000256" key="3">
    <source>
        <dbReference type="ARBA" id="ARBA00022448"/>
    </source>
</evidence>
<comment type="subcellular location">
    <subcellularLocation>
        <location evidence="1">Periplasm</location>
    </subcellularLocation>
</comment>
<gene>
    <name evidence="8" type="ORF">C1N76_12210</name>
</gene>
<dbReference type="NCBIfam" id="TIGR01728">
    <property type="entry name" value="SsuA_fam"/>
    <property type="match status" value="1"/>
</dbReference>
<keyword evidence="4" id="KW-0732">Signal</keyword>
<reference evidence="9" key="1">
    <citation type="submission" date="2018-02" db="EMBL/GenBank/DDBJ databases">
        <title>The complete genome of bacterial strain SGAirxxxx.</title>
        <authorList>
            <person name="Schuster S.C."/>
        </authorList>
    </citation>
    <scope>NUCLEOTIDE SEQUENCE [LARGE SCALE GENOMIC DNA]</scope>
    <source>
        <strain evidence="9">SGAir0734</strain>
    </source>
</reference>
<dbReference type="SUPFAM" id="SSF53850">
    <property type="entry name" value="Periplasmic binding protein-like II"/>
    <property type="match status" value="1"/>
</dbReference>
<comment type="similarity">
    <text evidence="2">Belongs to the bacterial solute-binding protein SsuA/TauA family.</text>
</comment>
<feature type="domain" description="Solute-binding protein family 3/N-terminal" evidence="7">
    <location>
        <begin position="47"/>
        <end position="263"/>
    </location>
</feature>
<dbReference type="GO" id="GO:0042626">
    <property type="term" value="F:ATPase-coupled transmembrane transporter activity"/>
    <property type="evidence" value="ECO:0007669"/>
    <property type="project" value="InterPro"/>
</dbReference>
<evidence type="ECO:0000313" key="9">
    <source>
        <dbReference type="Proteomes" id="UP000246996"/>
    </source>
</evidence>
<dbReference type="Gene3D" id="3.40.190.10">
    <property type="entry name" value="Periplasmic binding protein-like II"/>
    <property type="match status" value="2"/>
</dbReference>
<dbReference type="PANTHER" id="PTHR30024">
    <property type="entry name" value="ALIPHATIC SULFONATES-BINDING PROTEIN-RELATED"/>
    <property type="match status" value="1"/>
</dbReference>
<comment type="function">
    <text evidence="5">Part of a binding-protein-dependent transport system for aliphatic sulfonates. Putative binding protein.</text>
</comment>
<dbReference type="NCBIfam" id="NF008588">
    <property type="entry name" value="PRK11553.1"/>
    <property type="match status" value="1"/>
</dbReference>
<organism evidence="8 9">
    <name type="scientific">Geobacillus thermoleovorans</name>
    <name type="common">Bacillus thermoleovorans</name>
    <dbReference type="NCBI Taxonomy" id="33941"/>
    <lineage>
        <taxon>Bacteria</taxon>
        <taxon>Bacillati</taxon>
        <taxon>Bacillota</taxon>
        <taxon>Bacilli</taxon>
        <taxon>Bacillales</taxon>
        <taxon>Anoxybacillaceae</taxon>
        <taxon>Geobacillus</taxon>
        <taxon>Geobacillus thermoleovorans group</taxon>
    </lineage>
</organism>
<dbReference type="InterPro" id="IPR001638">
    <property type="entry name" value="Solute-binding_3/MltF_N"/>
</dbReference>
<protein>
    <recommendedName>
        <fullName evidence="6">Putative aliphatic sulfonates-binding protein</fullName>
    </recommendedName>
</protein>
<dbReference type="GO" id="GO:0016020">
    <property type="term" value="C:membrane"/>
    <property type="evidence" value="ECO:0007669"/>
    <property type="project" value="InterPro"/>
</dbReference>
<dbReference type="GO" id="GO:0042597">
    <property type="term" value="C:periplasmic space"/>
    <property type="evidence" value="ECO:0007669"/>
    <property type="project" value="UniProtKB-SubCell"/>
</dbReference>
<dbReference type="PROSITE" id="PS51257">
    <property type="entry name" value="PROKAR_LIPOPROTEIN"/>
    <property type="match status" value="1"/>
</dbReference>
<evidence type="ECO:0000256" key="2">
    <source>
        <dbReference type="ARBA" id="ARBA00010742"/>
    </source>
</evidence>
<name>A0A2Z3NB47_GEOTH</name>
<accession>A0A2Z3NB47</accession>
<dbReference type="RefSeq" id="WP_014196483.1">
    <property type="nucleotide sequence ID" value="NZ_CP027303.2"/>
</dbReference>
<dbReference type="Pfam" id="PF09084">
    <property type="entry name" value="NMT1"/>
    <property type="match status" value="1"/>
</dbReference>